<dbReference type="Pfam" id="PF03359">
    <property type="entry name" value="GKAP"/>
    <property type="match status" value="1"/>
</dbReference>
<gene>
    <name evidence="3" type="ORF">BEMITA_LOCUS3261</name>
</gene>
<protein>
    <recommendedName>
        <fullName evidence="5">Disks large-associated protein 5</fullName>
    </recommendedName>
</protein>
<dbReference type="GO" id="GO:0023052">
    <property type="term" value="P:signaling"/>
    <property type="evidence" value="ECO:0007669"/>
    <property type="project" value="InterPro"/>
</dbReference>
<dbReference type="EMBL" id="OU963863">
    <property type="protein sequence ID" value="CAH0383856.1"/>
    <property type="molecule type" value="Genomic_DNA"/>
</dbReference>
<keyword evidence="4" id="KW-1185">Reference proteome</keyword>
<organism evidence="3 4">
    <name type="scientific">Bemisia tabaci</name>
    <name type="common">Sweetpotato whitefly</name>
    <name type="synonym">Aleurodes tabaci</name>
    <dbReference type="NCBI Taxonomy" id="7038"/>
    <lineage>
        <taxon>Eukaryota</taxon>
        <taxon>Metazoa</taxon>
        <taxon>Ecdysozoa</taxon>
        <taxon>Arthropoda</taxon>
        <taxon>Hexapoda</taxon>
        <taxon>Insecta</taxon>
        <taxon>Pterygota</taxon>
        <taxon>Neoptera</taxon>
        <taxon>Paraneoptera</taxon>
        <taxon>Hemiptera</taxon>
        <taxon>Sternorrhyncha</taxon>
        <taxon>Aleyrodoidea</taxon>
        <taxon>Aleyrodidae</taxon>
        <taxon>Aleyrodinae</taxon>
        <taxon>Bemisia</taxon>
    </lineage>
</organism>
<evidence type="ECO:0000256" key="1">
    <source>
        <dbReference type="ARBA" id="ARBA00008839"/>
    </source>
</evidence>
<dbReference type="PANTHER" id="PTHR12353:SF1">
    <property type="entry name" value="DISKS LARGE-ASSOCIATED PROTEIN 5"/>
    <property type="match status" value="1"/>
</dbReference>
<evidence type="ECO:0000313" key="3">
    <source>
        <dbReference type="EMBL" id="CAH0383856.1"/>
    </source>
</evidence>
<evidence type="ECO:0008006" key="5">
    <source>
        <dbReference type="Google" id="ProtNLM"/>
    </source>
</evidence>
<feature type="compositionally biased region" description="Basic and acidic residues" evidence="2">
    <location>
        <begin position="22"/>
        <end position="31"/>
    </location>
</feature>
<reference evidence="3" key="1">
    <citation type="submission" date="2021-12" db="EMBL/GenBank/DDBJ databases">
        <authorList>
            <person name="King R."/>
        </authorList>
    </citation>
    <scope>NUCLEOTIDE SEQUENCE</scope>
</reference>
<dbReference type="AlphaFoldDB" id="A0A9P0EXZ2"/>
<feature type="region of interest" description="Disordered" evidence="2">
    <location>
        <begin position="207"/>
        <end position="283"/>
    </location>
</feature>
<comment type="similarity">
    <text evidence="1">Belongs to the SAPAP family.</text>
</comment>
<feature type="region of interest" description="Disordered" evidence="2">
    <location>
        <begin position="525"/>
        <end position="614"/>
    </location>
</feature>
<dbReference type="InterPro" id="IPR005026">
    <property type="entry name" value="SAPAP"/>
</dbReference>
<feature type="region of interest" description="Disordered" evidence="2">
    <location>
        <begin position="1"/>
        <end position="42"/>
    </location>
</feature>
<evidence type="ECO:0000313" key="4">
    <source>
        <dbReference type="Proteomes" id="UP001152759"/>
    </source>
</evidence>
<proteinExistence type="inferred from homology"/>
<dbReference type="PANTHER" id="PTHR12353">
    <property type="entry name" value="DISKS LARGE-ASSOCIATED PROTEIN DAP SAP90/PSD-95-ASSOCIATED PROTEIN"/>
    <property type="match status" value="1"/>
</dbReference>
<evidence type="ECO:0000256" key="2">
    <source>
        <dbReference type="SAM" id="MobiDB-lite"/>
    </source>
</evidence>
<feature type="compositionally biased region" description="Basic residues" evidence="2">
    <location>
        <begin position="9"/>
        <end position="18"/>
    </location>
</feature>
<feature type="compositionally biased region" description="Polar residues" evidence="2">
    <location>
        <begin position="564"/>
        <end position="580"/>
    </location>
</feature>
<name>A0A9P0EXZ2_BEMTA</name>
<dbReference type="Proteomes" id="UP001152759">
    <property type="component" value="Chromosome 2"/>
</dbReference>
<accession>A0A9P0EXZ2</accession>
<feature type="compositionally biased region" description="Polar residues" evidence="2">
    <location>
        <begin position="220"/>
        <end position="235"/>
    </location>
</feature>
<sequence length="635" mass="71969">MSQTFRSAIYRKSKHPHTLRSASDKDLSRRVEAKKKREKQHVQFRNMQLPPDEPVIAEAEKLALETKAADDRIQGLLKWKEERKRKLDAEKNQKKPAFKVGVVTHNIGSPYFKVYDDSKKTHNPVRKHQFQFRSLNAKVMRPLTIPVPPKFAELKTHHCKTHNSSVNKRVLRSNTIKENVMPVVEETVKVLRTKKVDPNQVRDLKMKTDKILTGKKKTPSPGSANVLNDIGNVSQPQPPAKDLIFSPISPNVCLTRGKRRPSTRSSDGETDDSEKKQKKKLERARNRIALSHLTRLDFETQRLHDFCEKWNNIGKSESPSEEIASEINALSGKTRLLTSDKFMQFRRLVEQFDTGTANPPIMPEDLTGFWDMVYLQVEDLEKKFNNLEKLRSNKWKSAAVDNPVCQVRKSARPPCKIVKKAAASSTLKKFIADARKNKEQSTLPKEEFKTFDGGHFKIASPLIQTHVPRRKSDANNSLLRQVMSSGSKRITPKLSVNASLNAVRKSVLARTISSSPAIVVNQTEETPKSILRKSPKFASVTTPTTTAKKRQTKSLRFGPPMFQSPDSTSHGTPMSDSSVPATKRSNKIRGTPYKKASLDETFSMDEDDSPEVPKIEVIQTPLRRSLRKQQKEVAI</sequence>